<protein>
    <submittedName>
        <fullName evidence="1">Conserved hypothetical phage protein</fullName>
    </submittedName>
</protein>
<proteinExistence type="predicted"/>
<organism evidence="1">
    <name type="scientific">Arsenophonus nasoniae</name>
    <name type="common">son-killer infecting Nasonia vitripennis</name>
    <dbReference type="NCBI Taxonomy" id="638"/>
    <lineage>
        <taxon>Bacteria</taxon>
        <taxon>Pseudomonadati</taxon>
        <taxon>Pseudomonadota</taxon>
        <taxon>Gammaproteobacteria</taxon>
        <taxon>Enterobacterales</taxon>
        <taxon>Morganellaceae</taxon>
        <taxon>Arsenophonus</taxon>
    </lineage>
</organism>
<dbReference type="AlphaFoldDB" id="D2TYM3"/>
<accession>D2TYM3</accession>
<name>D2TYM3_9GAMM</name>
<reference evidence="1" key="1">
    <citation type="journal article" date="2010" name="Insect Mol. Biol.">
        <title>The draft genome sequence of Arsenophonus nasoniae, son-killer bacterium of Nasonia vitripennis, reveals genes associated with virulence and symbiosis.</title>
        <authorList>
            <person name="Wilkes T."/>
            <person name="Darby A.C."/>
            <person name="Choi J."/>
            <person name="Colborne J.K."/>
            <person name="Werren J.H."/>
            <person name="Hurst G.D.D."/>
        </authorList>
    </citation>
    <scope>NUCLEOTIDE SEQUENCE</scope>
</reference>
<gene>
    <name evidence="1" type="ORF">ARN_12520</name>
</gene>
<dbReference type="EMBL" id="FN545185">
    <property type="protein sequence ID" value="CBA72519.1"/>
    <property type="molecule type" value="Genomic_DNA"/>
</dbReference>
<evidence type="ECO:0000313" key="1">
    <source>
        <dbReference type="EMBL" id="CBA72519.1"/>
    </source>
</evidence>
<sequence length="296" mass="33026">MPVEVLNQSINFEGCQVTLEGGFQAGLPLSNPKQNGVILQGKVYTAYANWLGTNQCLMLSVTPQQFDQVLGSFPIKPITITGKLNDKLSDVLNNALKNAYPDYKIEITISDELVLTEDIDGVYPGGLSQLAGQMRSYSRGLYQNAAYDGVRTTIQDSKIKLWDNAYIPQKIQTISIKFEELIGQPTWVEVNTISFKCPMRADIRVGDYIQLSKNPYTSQGRVFFGGSSQVYNYAREKINFSGYFQIRSVRHIGQYLNADANNAWVTIYEANIVGKPVEQKLRGYSIPLPKGVTRPG</sequence>